<sequence>MASSVTVKTILERIQLLGALGIKVVMATAGVSFPPSPPMPDAHPLPKTGRFIITGVRGRGGATLTMMQPSVERCHLWERWDRTPDCKSSAPRAPAGSPEEDPSHSPVQLMKSLEPRTLVPALTLGSPRSASSS</sequence>
<evidence type="ECO:0000313" key="3">
    <source>
        <dbReference type="Proteomes" id="UP001221898"/>
    </source>
</evidence>
<gene>
    <name evidence="2" type="ORF">AAFF_G00200980</name>
</gene>
<keyword evidence="3" id="KW-1185">Reference proteome</keyword>
<comment type="caution">
    <text evidence="2">The sequence shown here is derived from an EMBL/GenBank/DDBJ whole genome shotgun (WGS) entry which is preliminary data.</text>
</comment>
<reference evidence="2" key="1">
    <citation type="journal article" date="2023" name="Science">
        <title>Genome structures resolve the early diversification of teleost fishes.</title>
        <authorList>
            <person name="Parey E."/>
            <person name="Louis A."/>
            <person name="Montfort J."/>
            <person name="Bouchez O."/>
            <person name="Roques C."/>
            <person name="Iampietro C."/>
            <person name="Lluch J."/>
            <person name="Castinel A."/>
            <person name="Donnadieu C."/>
            <person name="Desvignes T."/>
            <person name="Floi Bucao C."/>
            <person name="Jouanno E."/>
            <person name="Wen M."/>
            <person name="Mejri S."/>
            <person name="Dirks R."/>
            <person name="Jansen H."/>
            <person name="Henkel C."/>
            <person name="Chen W.J."/>
            <person name="Zahm M."/>
            <person name="Cabau C."/>
            <person name="Klopp C."/>
            <person name="Thompson A.W."/>
            <person name="Robinson-Rechavi M."/>
            <person name="Braasch I."/>
            <person name="Lecointre G."/>
            <person name="Bobe J."/>
            <person name="Postlethwait J.H."/>
            <person name="Berthelot C."/>
            <person name="Roest Crollius H."/>
            <person name="Guiguen Y."/>
        </authorList>
    </citation>
    <scope>NUCLEOTIDE SEQUENCE</scope>
    <source>
        <strain evidence="2">NC1722</strain>
    </source>
</reference>
<evidence type="ECO:0000313" key="2">
    <source>
        <dbReference type="EMBL" id="KAJ8384565.1"/>
    </source>
</evidence>
<protein>
    <submittedName>
        <fullName evidence="2">Uncharacterized protein</fullName>
    </submittedName>
</protein>
<evidence type="ECO:0000256" key="1">
    <source>
        <dbReference type="SAM" id="MobiDB-lite"/>
    </source>
</evidence>
<proteinExistence type="predicted"/>
<name>A0AAD7RI94_9TELE</name>
<organism evidence="2 3">
    <name type="scientific">Aldrovandia affinis</name>
    <dbReference type="NCBI Taxonomy" id="143900"/>
    <lineage>
        <taxon>Eukaryota</taxon>
        <taxon>Metazoa</taxon>
        <taxon>Chordata</taxon>
        <taxon>Craniata</taxon>
        <taxon>Vertebrata</taxon>
        <taxon>Euteleostomi</taxon>
        <taxon>Actinopterygii</taxon>
        <taxon>Neopterygii</taxon>
        <taxon>Teleostei</taxon>
        <taxon>Notacanthiformes</taxon>
        <taxon>Halosauridae</taxon>
        <taxon>Aldrovandia</taxon>
    </lineage>
</organism>
<accession>A0AAD7RI94</accession>
<dbReference type="EMBL" id="JAINUG010000269">
    <property type="protein sequence ID" value="KAJ8384565.1"/>
    <property type="molecule type" value="Genomic_DNA"/>
</dbReference>
<feature type="region of interest" description="Disordered" evidence="1">
    <location>
        <begin position="83"/>
        <end position="133"/>
    </location>
</feature>
<dbReference type="Proteomes" id="UP001221898">
    <property type="component" value="Unassembled WGS sequence"/>
</dbReference>
<dbReference type="AlphaFoldDB" id="A0AAD7RI94"/>